<proteinExistence type="predicted"/>
<feature type="compositionally biased region" description="Polar residues" evidence="1">
    <location>
        <begin position="165"/>
        <end position="179"/>
    </location>
</feature>
<organism evidence="2 3">
    <name type="scientific">Heterodermia speciosa</name>
    <dbReference type="NCBI Taxonomy" id="116794"/>
    <lineage>
        <taxon>Eukaryota</taxon>
        <taxon>Fungi</taxon>
        <taxon>Dikarya</taxon>
        <taxon>Ascomycota</taxon>
        <taxon>Pezizomycotina</taxon>
        <taxon>Lecanoromycetes</taxon>
        <taxon>OSLEUM clade</taxon>
        <taxon>Lecanoromycetidae</taxon>
        <taxon>Caliciales</taxon>
        <taxon>Physciaceae</taxon>
        <taxon>Heterodermia</taxon>
    </lineage>
</organism>
<accession>A0A8H3EC80</accession>
<comment type="caution">
    <text evidence="2">The sequence shown here is derived from an EMBL/GenBank/DDBJ whole genome shotgun (WGS) entry which is preliminary data.</text>
</comment>
<reference evidence="2" key="1">
    <citation type="submission" date="2021-03" db="EMBL/GenBank/DDBJ databases">
        <authorList>
            <person name="Tagirdzhanova G."/>
        </authorList>
    </citation>
    <scope>NUCLEOTIDE SEQUENCE</scope>
</reference>
<keyword evidence="3" id="KW-1185">Reference proteome</keyword>
<name>A0A8H3EC80_9LECA</name>
<dbReference type="AlphaFoldDB" id="A0A8H3EC80"/>
<protein>
    <submittedName>
        <fullName evidence="2">Uncharacterized protein</fullName>
    </submittedName>
</protein>
<feature type="compositionally biased region" description="Acidic residues" evidence="1">
    <location>
        <begin position="226"/>
        <end position="236"/>
    </location>
</feature>
<evidence type="ECO:0000313" key="3">
    <source>
        <dbReference type="Proteomes" id="UP000664521"/>
    </source>
</evidence>
<evidence type="ECO:0000313" key="2">
    <source>
        <dbReference type="EMBL" id="CAF9904186.1"/>
    </source>
</evidence>
<gene>
    <name evidence="2" type="ORF">HETSPECPRED_003406</name>
</gene>
<feature type="compositionally biased region" description="Basic and acidic residues" evidence="1">
    <location>
        <begin position="77"/>
        <end position="102"/>
    </location>
</feature>
<feature type="region of interest" description="Disordered" evidence="1">
    <location>
        <begin position="77"/>
        <end position="297"/>
    </location>
</feature>
<dbReference type="Proteomes" id="UP000664521">
    <property type="component" value="Unassembled WGS sequence"/>
</dbReference>
<dbReference type="OrthoDB" id="4590707at2759"/>
<evidence type="ECO:0000256" key="1">
    <source>
        <dbReference type="SAM" id="MobiDB-lite"/>
    </source>
</evidence>
<feature type="compositionally biased region" description="Polar residues" evidence="1">
    <location>
        <begin position="246"/>
        <end position="261"/>
    </location>
</feature>
<dbReference type="EMBL" id="CAJPDS010000002">
    <property type="protein sequence ID" value="CAF9904186.1"/>
    <property type="molecule type" value="Genomic_DNA"/>
</dbReference>
<feature type="compositionally biased region" description="Basic and acidic residues" evidence="1">
    <location>
        <begin position="212"/>
        <end position="223"/>
    </location>
</feature>
<sequence>MVVARVSARWATQWPSWTAGPTRGTPRPWLSQKAIRRGYASQGPHHGARKSDLPWAIGSAVVTIPSVAYLIQPQLKKASDDGHGHGHGAEHGSDDKGGHVEDTEPGELVPNLRKKETGDEDAGDDQASSQDAGESKSEAASDDSDSENDGEKQDDTPDSSDGEESQNTAHETDSGQNVEGVQFKGPTSGGTAEGEQGDTRKHIPDAKGGNKKRIESHYAKRLGEAASDDPEADDEDKAASAKSPGDISTSQSGKQEGLSNSDTKHSTDIANNPDKSKKAEGAPETAKLKGTVAPDRPQVGIQHLDDVSITLLTLT</sequence>